<feature type="compositionally biased region" description="Polar residues" evidence="4">
    <location>
        <begin position="189"/>
        <end position="199"/>
    </location>
</feature>
<evidence type="ECO:0000313" key="6">
    <source>
        <dbReference type="EMBL" id="KEZ41430.1"/>
    </source>
</evidence>
<feature type="compositionally biased region" description="Basic and acidic residues" evidence="4">
    <location>
        <begin position="336"/>
        <end position="353"/>
    </location>
</feature>
<comment type="caution">
    <text evidence="6">The sequence shown here is derived from an EMBL/GenBank/DDBJ whole genome shotgun (WGS) entry which is preliminary data.</text>
</comment>
<dbReference type="OMA" id="FKAAFPW"/>
<evidence type="ECO:0000256" key="3">
    <source>
        <dbReference type="ARBA" id="ARBA00023321"/>
    </source>
</evidence>
<dbReference type="OrthoDB" id="5346159at2759"/>
<evidence type="ECO:0000256" key="1">
    <source>
        <dbReference type="ARBA" id="ARBA00004123"/>
    </source>
</evidence>
<dbReference type="GO" id="GO:1990862">
    <property type="term" value="C:nuclear membrane complex Bqt3-Bqt4"/>
    <property type="evidence" value="ECO:0007669"/>
    <property type="project" value="InterPro"/>
</dbReference>
<organism evidence="6 7">
    <name type="scientific">Pseudallescheria apiosperma</name>
    <name type="common">Scedosporium apiospermum</name>
    <dbReference type="NCBI Taxonomy" id="563466"/>
    <lineage>
        <taxon>Eukaryota</taxon>
        <taxon>Fungi</taxon>
        <taxon>Dikarya</taxon>
        <taxon>Ascomycota</taxon>
        <taxon>Pezizomycotina</taxon>
        <taxon>Sordariomycetes</taxon>
        <taxon>Hypocreomycetidae</taxon>
        <taxon>Microascales</taxon>
        <taxon>Microascaceae</taxon>
        <taxon>Scedosporium</taxon>
    </lineage>
</organism>
<dbReference type="GO" id="GO:0030435">
    <property type="term" value="P:sporulation resulting in formation of a cellular spore"/>
    <property type="evidence" value="ECO:0007669"/>
    <property type="project" value="UniProtKB-KW"/>
</dbReference>
<comment type="subcellular location">
    <subcellularLocation>
        <location evidence="1">Nucleus</location>
    </subcellularLocation>
</comment>
<accession>A0A084G268</accession>
<feature type="compositionally biased region" description="Basic and acidic residues" evidence="4">
    <location>
        <begin position="239"/>
        <end position="248"/>
    </location>
</feature>
<dbReference type="InterPro" id="IPR037548">
    <property type="entry name" value="Bqt4"/>
</dbReference>
<keyword evidence="3" id="KW-0183">Conidiation</keyword>
<dbReference type="SUPFAM" id="SSF54616">
    <property type="entry name" value="DNA-binding domain of Mlu1-box binding protein MBP1"/>
    <property type="match status" value="1"/>
</dbReference>
<dbReference type="FunFam" id="3.10.260.10:FF:000002">
    <property type="entry name" value="APSES transcription factor, putative"/>
    <property type="match status" value="1"/>
</dbReference>
<dbReference type="RefSeq" id="XP_016641229.1">
    <property type="nucleotide sequence ID" value="XM_016789402.1"/>
</dbReference>
<feature type="domain" description="HTH APSES-type" evidence="5">
    <location>
        <begin position="61"/>
        <end position="168"/>
    </location>
</feature>
<dbReference type="GO" id="GO:0003677">
    <property type="term" value="F:DNA binding"/>
    <property type="evidence" value="ECO:0007669"/>
    <property type="project" value="InterPro"/>
</dbReference>
<feature type="region of interest" description="Disordered" evidence="4">
    <location>
        <begin position="165"/>
        <end position="425"/>
    </location>
</feature>
<keyword evidence="7" id="KW-1185">Reference proteome</keyword>
<dbReference type="InterPro" id="IPR036887">
    <property type="entry name" value="HTH_APSES_sf"/>
</dbReference>
<sequence length="448" mass="48672">MAPTDKRSLPTKINPLLIESIPEYTELVARRRLGQTQLTPKMVGPGASEQTTTLGAFDYAHLRAPMPKGIVSGIFKSSPNSYFLMRRSHDGYVSATGMFKATFPYAEAEEEERERQYIKTLPTTSREETAGNIWVPPEQALILAEEYQITTWIRALLDPAKIAVSSSSSSSASPPRNITAPPKFDISKHATTIASTVTPNLAPPTPTSLARSRGRRSASPSKLPKKVTASPRKRSTRVKSSESFDPPRTRSRSQSVEVEEASARASKEAEAKAESLVILQSVEEEPSKATAEENGEEVAAEQDEETSQKKPSEKSKKKKKAADSEKIHLLSAGEPPSKEETLKMLAEAKKMVEEAAETASPSSGESPSDEVSAEAPAINGEVESKKGKRKAQDISTSDEPNEKEGGEEQEEDSEEQRAAKKVKTEIELQKGRVRQRALVGISAAVAMG</sequence>
<dbReference type="InterPro" id="IPR018004">
    <property type="entry name" value="KilA/APSES_HTH"/>
</dbReference>
<dbReference type="InterPro" id="IPR003163">
    <property type="entry name" value="Tscrpt_reg_HTH_APSES-type"/>
</dbReference>
<dbReference type="SMART" id="SM01252">
    <property type="entry name" value="KilA-N"/>
    <property type="match status" value="1"/>
</dbReference>
<name>A0A084G268_PSEDA</name>
<dbReference type="KEGG" id="sapo:SAPIO_CDS7559"/>
<evidence type="ECO:0000256" key="4">
    <source>
        <dbReference type="SAM" id="MobiDB-lite"/>
    </source>
</evidence>
<dbReference type="PANTHER" id="PTHR38044:SF1">
    <property type="entry name" value="BOUQUET FORMATION PROTEIN 4"/>
    <property type="match status" value="1"/>
</dbReference>
<protein>
    <recommendedName>
        <fullName evidence="5">HTH APSES-type domain-containing protein</fullName>
    </recommendedName>
</protein>
<dbReference type="GO" id="GO:0070197">
    <property type="term" value="P:meiotic attachment of telomere to nuclear envelope"/>
    <property type="evidence" value="ECO:0007669"/>
    <property type="project" value="InterPro"/>
</dbReference>
<dbReference type="PANTHER" id="PTHR38044">
    <property type="entry name" value="BOUQUET FORMATION PROTEIN 4"/>
    <property type="match status" value="1"/>
</dbReference>
<dbReference type="GeneID" id="27726631"/>
<evidence type="ECO:0000313" key="7">
    <source>
        <dbReference type="Proteomes" id="UP000028545"/>
    </source>
</evidence>
<dbReference type="Gene3D" id="3.10.260.10">
    <property type="entry name" value="Transcription regulator HTH, APSES-type DNA-binding domain"/>
    <property type="match status" value="1"/>
</dbReference>
<feature type="compositionally biased region" description="Basic and acidic residues" evidence="4">
    <location>
        <begin position="261"/>
        <end position="273"/>
    </location>
</feature>
<evidence type="ECO:0000256" key="2">
    <source>
        <dbReference type="ARBA" id="ARBA00022969"/>
    </source>
</evidence>
<feature type="compositionally biased region" description="Basic and acidic residues" evidence="4">
    <location>
        <begin position="415"/>
        <end position="425"/>
    </location>
</feature>
<feature type="compositionally biased region" description="Acidic residues" evidence="4">
    <location>
        <begin position="293"/>
        <end position="305"/>
    </location>
</feature>
<proteinExistence type="predicted"/>
<dbReference type="Proteomes" id="UP000028545">
    <property type="component" value="Unassembled WGS sequence"/>
</dbReference>
<reference evidence="6 7" key="1">
    <citation type="journal article" date="2014" name="Genome Announc.">
        <title>Draft genome sequence of the pathogenic fungus Scedosporium apiospermum.</title>
        <authorList>
            <person name="Vandeputte P."/>
            <person name="Ghamrawi S."/>
            <person name="Rechenmann M."/>
            <person name="Iltis A."/>
            <person name="Giraud S."/>
            <person name="Fleury M."/>
            <person name="Thornton C."/>
            <person name="Delhaes L."/>
            <person name="Meyer W."/>
            <person name="Papon N."/>
            <person name="Bouchara J.P."/>
        </authorList>
    </citation>
    <scope>NUCLEOTIDE SEQUENCE [LARGE SCALE GENOMIC DNA]</scope>
    <source>
        <strain evidence="6 7">IHEM 14462</strain>
    </source>
</reference>
<dbReference type="GO" id="GO:0048315">
    <property type="term" value="P:conidium formation"/>
    <property type="evidence" value="ECO:0007669"/>
    <property type="project" value="UniProtKB-KW"/>
</dbReference>
<keyword evidence="2" id="KW-0749">Sporulation</keyword>
<dbReference type="HOGENOM" id="CLU_030669_0_0_1"/>
<evidence type="ECO:0000259" key="5">
    <source>
        <dbReference type="PROSITE" id="PS51299"/>
    </source>
</evidence>
<dbReference type="VEuPathDB" id="FungiDB:SAPIO_CDS7559"/>
<dbReference type="AlphaFoldDB" id="A0A084G268"/>
<dbReference type="GO" id="GO:0044820">
    <property type="term" value="P:mitotic telomere tethering at nuclear periphery"/>
    <property type="evidence" value="ECO:0007669"/>
    <property type="project" value="TreeGrafter"/>
</dbReference>
<dbReference type="EMBL" id="JOWA01000110">
    <property type="protein sequence ID" value="KEZ41430.1"/>
    <property type="molecule type" value="Genomic_DNA"/>
</dbReference>
<gene>
    <name evidence="6" type="ORF">SAPIO_CDS7559</name>
</gene>
<dbReference type="PROSITE" id="PS51299">
    <property type="entry name" value="HTH_APSES"/>
    <property type="match status" value="1"/>
</dbReference>